<evidence type="ECO:0000256" key="1">
    <source>
        <dbReference type="SAM" id="MobiDB-lite"/>
    </source>
</evidence>
<proteinExistence type="predicted"/>
<feature type="compositionally biased region" description="Low complexity" evidence="1">
    <location>
        <begin position="23"/>
        <end position="71"/>
    </location>
</feature>
<accession>A0A0N9HPI9</accession>
<keyword evidence="4" id="KW-1185">Reference proteome</keyword>
<organism evidence="3 4">
    <name type="scientific">Kibdelosporangium phytohabitans</name>
    <dbReference type="NCBI Taxonomy" id="860235"/>
    <lineage>
        <taxon>Bacteria</taxon>
        <taxon>Bacillati</taxon>
        <taxon>Actinomycetota</taxon>
        <taxon>Actinomycetes</taxon>
        <taxon>Pseudonocardiales</taxon>
        <taxon>Pseudonocardiaceae</taxon>
        <taxon>Kibdelosporangium</taxon>
    </lineage>
</organism>
<dbReference type="SUPFAM" id="SSF81995">
    <property type="entry name" value="beta-sandwich domain of Sec23/24"/>
    <property type="match status" value="1"/>
</dbReference>
<evidence type="ECO:0000313" key="4">
    <source>
        <dbReference type="Proteomes" id="UP000063699"/>
    </source>
</evidence>
<dbReference type="EMBL" id="CP012752">
    <property type="protein sequence ID" value="ALG08908.1"/>
    <property type="molecule type" value="Genomic_DNA"/>
</dbReference>
<keyword evidence="2" id="KW-0812">Transmembrane</keyword>
<feature type="region of interest" description="Disordered" evidence="1">
    <location>
        <begin position="1"/>
        <end position="78"/>
    </location>
</feature>
<feature type="transmembrane region" description="Helical" evidence="2">
    <location>
        <begin position="84"/>
        <end position="105"/>
    </location>
</feature>
<name>A0A0N9HPI9_9PSEU</name>
<evidence type="ECO:0008006" key="5">
    <source>
        <dbReference type="Google" id="ProtNLM"/>
    </source>
</evidence>
<evidence type="ECO:0000313" key="3">
    <source>
        <dbReference type="EMBL" id="ALG08908.1"/>
    </source>
</evidence>
<evidence type="ECO:0000256" key="2">
    <source>
        <dbReference type="SAM" id="Phobius"/>
    </source>
</evidence>
<keyword evidence="2" id="KW-0472">Membrane</keyword>
<dbReference type="Proteomes" id="UP000063699">
    <property type="component" value="Chromosome"/>
</dbReference>
<dbReference type="KEGG" id="kphy:AOZ06_20095"/>
<sequence>MTYPPSGGQWQPNDPNQPPQQPGQPSGGFPAQPGGYPQQDPGQGYPQQGYPQDPGQQAYQQPGYPQQDYGPPGYPPPPKKKTGLIVGVLVAVVALVAGGLVYFLAIRQSDTVAEGAPTPTAAAENLVNKINAGDVAGLFTVLPPAEAALLRDTNTQMTDELKRLGVYKADADPNKIGGLKATGLKFDEAKKQVVNDHLEINMLTEGQIEINSDMRDLPFNDKFLDEVFPNGVDAPAGQTQKIDIGKLVQRSKQPIRIATVKVGDQWHPSLFYTIADYALLDGKKKWPATSVPANGAGSPEEAVKQFVDAALEARIERLIELVPPDEMGALHDAGPALISAIGDLEPTGAKVDKLETETKETTGGTKVVLKSITLTVEGEQGTISRIGDCYEVKDPQGQTTKFCAADMAKEIGSSKMPKAAVTAITHITESVFKEGVGVVTTKVDGKWYVSPGRSFFEVFLQIMRGLQPGDIEGLLKGMK</sequence>
<reference evidence="3 4" key="1">
    <citation type="submission" date="2015-07" db="EMBL/GenBank/DDBJ databases">
        <title>Genome sequencing of Kibdelosporangium phytohabitans.</title>
        <authorList>
            <person name="Qin S."/>
            <person name="Xing K."/>
        </authorList>
    </citation>
    <scope>NUCLEOTIDE SEQUENCE [LARGE SCALE GENOMIC DNA]</scope>
    <source>
        <strain evidence="3 4">KLBMP1111</strain>
    </source>
</reference>
<protein>
    <recommendedName>
        <fullName evidence="5">Flagellar basal body protein FliL</fullName>
    </recommendedName>
</protein>
<dbReference type="OrthoDB" id="3574198at2"/>
<dbReference type="STRING" id="860235.AOZ06_20095"/>
<gene>
    <name evidence="3" type="ORF">AOZ06_20095</name>
</gene>
<dbReference type="RefSeq" id="WP_054290814.1">
    <property type="nucleotide sequence ID" value="NZ_CP012752.1"/>
</dbReference>
<dbReference type="AlphaFoldDB" id="A0A0N9HPI9"/>
<keyword evidence="2" id="KW-1133">Transmembrane helix</keyword>